<evidence type="ECO:0008006" key="3">
    <source>
        <dbReference type="Google" id="ProtNLM"/>
    </source>
</evidence>
<name>A0A179CU10_9LACO</name>
<dbReference type="Pfam" id="PF16069">
    <property type="entry name" value="DUF4811"/>
    <property type="match status" value="1"/>
</dbReference>
<dbReference type="OrthoDB" id="2249491at2"/>
<dbReference type="RefSeq" id="WP_064208436.1">
    <property type="nucleotide sequence ID" value="NZ_LVKC01000024.1"/>
</dbReference>
<dbReference type="EMBL" id="LVKI01000017">
    <property type="protein sequence ID" value="OAQ08098.1"/>
    <property type="molecule type" value="Genomic_DNA"/>
</dbReference>
<accession>A0A179CU10</accession>
<dbReference type="Proteomes" id="UP000078520">
    <property type="component" value="Unassembled WGS sequence"/>
</dbReference>
<evidence type="ECO:0000313" key="1">
    <source>
        <dbReference type="EMBL" id="OAQ08098.1"/>
    </source>
</evidence>
<dbReference type="AlphaFoldDB" id="A0A179CU10"/>
<evidence type="ECO:0000313" key="2">
    <source>
        <dbReference type="Proteomes" id="UP000078520"/>
    </source>
</evidence>
<dbReference type="InterPro" id="IPR032083">
    <property type="entry name" value="DUF4811"/>
</dbReference>
<comment type="caution">
    <text evidence="1">The sequence shown here is derived from an EMBL/GenBank/DDBJ whole genome shotgun (WGS) entry which is preliminary data.</text>
</comment>
<gene>
    <name evidence="1" type="ORF">A3O14_04705</name>
</gene>
<protein>
    <recommendedName>
        <fullName evidence="3">DUF4811 domain-containing protein</fullName>
    </recommendedName>
</protein>
<organism evidence="1 2">
    <name type="scientific">Ligilactobacillus aviarius</name>
    <dbReference type="NCBI Taxonomy" id="1606"/>
    <lineage>
        <taxon>Bacteria</taxon>
        <taxon>Bacillati</taxon>
        <taxon>Bacillota</taxon>
        <taxon>Bacilli</taxon>
        <taxon>Lactobacillales</taxon>
        <taxon>Lactobacillaceae</taxon>
        <taxon>Ligilactobacillus</taxon>
    </lineage>
</organism>
<proteinExistence type="predicted"/>
<sequence length="255" mass="29110">MVLWILLISMVLFAATFIGLVKKPKLRYPISIFFLLLAGACSVSLMLNDSHHLGMKSITETQTKTLVSTTGKNSPLKLTVYKALGNGKEKVFVYRTADQPNKNQKTKIDYDVTTKVEHSNVQTPQVVIQRSRYTYQNDFWKTMFAGLGLNKETHHYTYIFKVPQNWLVLSTSQLQAMKSQEAAAKTQIKDQVKAQLPNLVKAQMMKELQKNPTMNDQQKAQLEKQITAQQEKQLVAKLEQQMMGKLMPQLEKESL</sequence>
<reference evidence="2" key="1">
    <citation type="submission" date="2016-03" db="EMBL/GenBank/DDBJ databases">
        <authorList>
            <person name="Johnson T.J."/>
            <person name="Youmans B."/>
            <person name="Case K."/>
            <person name="Noll S."/>
        </authorList>
    </citation>
    <scope>NUCLEOTIDE SEQUENCE [LARGE SCALE GENOMIC DNA]</scope>
    <source>
        <strain evidence="2">UMNLAv8</strain>
    </source>
</reference>